<proteinExistence type="predicted"/>
<sequence length="106" mass="12544">MLVLRPIFKQKNKRGLPTFIVKHFLSWGNFFFLEQRTKVQRFVFFFLLVSKFFCQNSKAIAAPFDVRVETAFAEQSKLLSNILRLELLDTTFPPYFVFPSPIFTKI</sequence>
<dbReference type="AlphaFoldDB" id="A0A8D8VXB3"/>
<evidence type="ECO:0000313" key="1">
    <source>
        <dbReference type="EMBL" id="CAG6637998.1"/>
    </source>
</evidence>
<dbReference type="EMBL" id="HBUF01100841">
    <property type="protein sequence ID" value="CAG6637998.1"/>
    <property type="molecule type" value="Transcribed_RNA"/>
</dbReference>
<protein>
    <submittedName>
        <fullName evidence="1">Uncharacterized protein</fullName>
    </submittedName>
</protein>
<organism evidence="1">
    <name type="scientific">Cacopsylla melanoneura</name>
    <dbReference type="NCBI Taxonomy" id="428564"/>
    <lineage>
        <taxon>Eukaryota</taxon>
        <taxon>Metazoa</taxon>
        <taxon>Ecdysozoa</taxon>
        <taxon>Arthropoda</taxon>
        <taxon>Hexapoda</taxon>
        <taxon>Insecta</taxon>
        <taxon>Pterygota</taxon>
        <taxon>Neoptera</taxon>
        <taxon>Paraneoptera</taxon>
        <taxon>Hemiptera</taxon>
        <taxon>Sternorrhyncha</taxon>
        <taxon>Psylloidea</taxon>
        <taxon>Psyllidae</taxon>
        <taxon>Psyllinae</taxon>
        <taxon>Cacopsylla</taxon>
    </lineage>
</organism>
<accession>A0A8D8VXB3</accession>
<name>A0A8D8VXB3_9HEMI</name>
<reference evidence="1" key="1">
    <citation type="submission" date="2021-05" db="EMBL/GenBank/DDBJ databases">
        <authorList>
            <person name="Alioto T."/>
            <person name="Alioto T."/>
            <person name="Gomez Garrido J."/>
        </authorList>
    </citation>
    <scope>NUCLEOTIDE SEQUENCE</scope>
</reference>